<comment type="caution">
    <text evidence="1">The sequence shown here is derived from an EMBL/GenBank/DDBJ whole genome shotgun (WGS) entry which is preliminary data.</text>
</comment>
<accession>A0A1J5MRW8</accession>
<name>A0A1J5MRW8_9BACT</name>
<dbReference type="Proteomes" id="UP000181901">
    <property type="component" value="Unassembled WGS sequence"/>
</dbReference>
<evidence type="ECO:0000313" key="1">
    <source>
        <dbReference type="EMBL" id="OIQ49342.1"/>
    </source>
</evidence>
<evidence type="ECO:0000313" key="2">
    <source>
        <dbReference type="Proteomes" id="UP000181901"/>
    </source>
</evidence>
<dbReference type="OrthoDB" id="5472089at2"/>
<dbReference type="EMBL" id="LKAQ01000004">
    <property type="protein sequence ID" value="OIQ49342.1"/>
    <property type="molecule type" value="Genomic_DNA"/>
</dbReference>
<sequence>MEVAGFEVQGSNMAEQIKSIRKVRLQREVLENPEMARELVKVQSTGTYNAKGDLVQAVSTDLGDA</sequence>
<keyword evidence="2" id="KW-1185">Reference proteome</keyword>
<protein>
    <submittedName>
        <fullName evidence="1">Uncharacterized protein</fullName>
    </submittedName>
</protein>
<proteinExistence type="predicted"/>
<gene>
    <name evidence="1" type="ORF">BerOc1_01267</name>
</gene>
<organism evidence="1 2">
    <name type="scientific">Pseudodesulfovibrio hydrargyri</name>
    <dbReference type="NCBI Taxonomy" id="2125990"/>
    <lineage>
        <taxon>Bacteria</taxon>
        <taxon>Pseudomonadati</taxon>
        <taxon>Thermodesulfobacteriota</taxon>
        <taxon>Desulfovibrionia</taxon>
        <taxon>Desulfovibrionales</taxon>
        <taxon>Desulfovibrionaceae</taxon>
    </lineage>
</organism>
<dbReference type="AlphaFoldDB" id="A0A1J5MRW8"/>
<reference evidence="1 2" key="1">
    <citation type="submission" date="2015-09" db="EMBL/GenBank/DDBJ databases">
        <title>Genome of Desulfovibrio dechloracetivorans BerOc1, a mercury methylating strain isolated from highly hydrocarbons and metals contaminated coastal sediments.</title>
        <authorList>
            <person name="Goni Urriza M."/>
            <person name="Gassie C."/>
            <person name="Bouchez O."/>
            <person name="Klopp C."/>
            <person name="Ranchou-Peyruse A."/>
            <person name="Remy G."/>
        </authorList>
    </citation>
    <scope>NUCLEOTIDE SEQUENCE [LARGE SCALE GENOMIC DNA]</scope>
    <source>
        <strain evidence="1 2">BerOc1</strain>
    </source>
</reference>